<protein>
    <submittedName>
        <fullName evidence="3">EGF-like domain-containing protein</fullName>
    </submittedName>
</protein>
<name>A0A915P1R1_9BILA</name>
<dbReference type="AlphaFoldDB" id="A0A915P1R1"/>
<dbReference type="PANTHER" id="PTHR39069">
    <property type="entry name" value="ECDYSONE-INDUCIBLE GENE E1, ISOFORM A"/>
    <property type="match status" value="1"/>
</dbReference>
<dbReference type="WBParaSite" id="scf7180000421902.g7878">
    <property type="protein sequence ID" value="scf7180000421902.g7878"/>
    <property type="gene ID" value="scf7180000421902.g7878"/>
</dbReference>
<dbReference type="InterPro" id="IPR006149">
    <property type="entry name" value="EB_dom"/>
</dbReference>
<feature type="domain" description="EGF-like" evidence="1">
    <location>
        <begin position="103"/>
        <end position="138"/>
    </location>
</feature>
<evidence type="ECO:0000313" key="2">
    <source>
        <dbReference type="Proteomes" id="UP000887560"/>
    </source>
</evidence>
<dbReference type="SMART" id="SM00181">
    <property type="entry name" value="EGF"/>
    <property type="match status" value="5"/>
</dbReference>
<feature type="domain" description="EGF-like" evidence="1">
    <location>
        <begin position="358"/>
        <end position="408"/>
    </location>
</feature>
<feature type="domain" description="EGF-like" evidence="1">
    <location>
        <begin position="11"/>
        <end position="46"/>
    </location>
</feature>
<evidence type="ECO:0000259" key="1">
    <source>
        <dbReference type="SMART" id="SM00181"/>
    </source>
</evidence>
<dbReference type="InterPro" id="IPR000742">
    <property type="entry name" value="EGF"/>
</dbReference>
<feature type="domain" description="EGF-like" evidence="1">
    <location>
        <begin position="562"/>
        <end position="599"/>
    </location>
</feature>
<proteinExistence type="predicted"/>
<organism evidence="2 3">
    <name type="scientific">Meloidogyne floridensis</name>
    <dbReference type="NCBI Taxonomy" id="298350"/>
    <lineage>
        <taxon>Eukaryota</taxon>
        <taxon>Metazoa</taxon>
        <taxon>Ecdysozoa</taxon>
        <taxon>Nematoda</taxon>
        <taxon>Chromadorea</taxon>
        <taxon>Rhabditida</taxon>
        <taxon>Tylenchina</taxon>
        <taxon>Tylenchomorpha</taxon>
        <taxon>Tylenchoidea</taxon>
        <taxon>Meloidogynidae</taxon>
        <taxon>Meloidogyninae</taxon>
        <taxon>Meloidogyne</taxon>
    </lineage>
</organism>
<feature type="domain" description="EGF-like" evidence="1">
    <location>
        <begin position="194"/>
        <end position="225"/>
    </location>
</feature>
<reference evidence="3" key="1">
    <citation type="submission" date="2022-11" db="UniProtKB">
        <authorList>
            <consortium name="WormBaseParasite"/>
        </authorList>
    </citation>
    <scope>IDENTIFICATION</scope>
</reference>
<dbReference type="PANTHER" id="PTHR39069:SF1">
    <property type="entry name" value="ECDYSONE-INDUCIBLE GENE E1, ISOFORM A"/>
    <property type="match status" value="1"/>
</dbReference>
<keyword evidence="2" id="KW-1185">Reference proteome</keyword>
<evidence type="ECO:0000313" key="3">
    <source>
        <dbReference type="WBParaSite" id="scf7180000421902.g7878"/>
    </source>
</evidence>
<accession>A0A915P1R1</accession>
<sequence>LCKAIAWPGEACNISHLIPVCSADSYCFEGFCVCNPPLSLFQKQCINLKKNFEEENKKEERIKVKRRRLHLEEFGGNFNRKMFKNEVLRNRKISPTFRLIGSKCNANIDHCSAGADCLNSKCVCLEGSFPDTQKRYCRQYPGKSCAKGQMCTDRSECVFGRCKCRRGLELQFFGNISKCGEPKKNVKMPLAGHLCVNNECTAGAKCQNGICTCLEGYNLFHGECLPPRASLSGTNTFHEHSLLFSPNFPLMDSPTFVIKYKERKDDLSEEDPLPTKTVVAGAPCRLSLECPYRTECLRGVCRCKQGETIINGVCRKAIHEVFPGGRCDTQNGVDCIGESHCFYGICVCLYGLVITGQECVNSSLMKAVRPGGRCILGQRCTGRSRCVRSICQCPQGQKADISGDKGCINPSITETNLSKSKKYETKMDDGNQEIDEEDGQKLPKFVYTIPAALAAAGERGKYNQILTANQMSINLMDSKTLRSLFGPLLKHSLRRESGEEEIRGCKGPNCHVHSFPKFVSPPKSSASSILAVGPPSHLDTLNSKNLPESTSSTSPFGIPGTHCGVSTNGQSTSCSGGAICLGGICVCRPGFRPLNGLCQISKVELGERCFINVG</sequence>
<dbReference type="Pfam" id="PF01683">
    <property type="entry name" value="EB"/>
    <property type="match status" value="2"/>
</dbReference>
<dbReference type="Proteomes" id="UP000887560">
    <property type="component" value="Unplaced"/>
</dbReference>